<sequence length="110" mass="11810">METKSSGREDLSTAQAVLIGALAPGVNSPTWNTLKIAFLMLGLSLVAMMGLAFSSSDLTMTLHVVVLVLITGTLFFLLNSIQNVPNIGRGRCIAELFSFLQISSLLRKII</sequence>
<dbReference type="Proteomes" id="UP001161247">
    <property type="component" value="Chromosome 1"/>
</dbReference>
<keyword evidence="1" id="KW-1133">Transmembrane helix</keyword>
<name>A0AAV1BWD9_OLDCO</name>
<keyword evidence="1" id="KW-0472">Membrane</keyword>
<feature type="transmembrane region" description="Helical" evidence="1">
    <location>
        <begin position="36"/>
        <end position="54"/>
    </location>
</feature>
<evidence type="ECO:0000313" key="3">
    <source>
        <dbReference type="Proteomes" id="UP001161247"/>
    </source>
</evidence>
<evidence type="ECO:0000256" key="1">
    <source>
        <dbReference type="SAM" id="Phobius"/>
    </source>
</evidence>
<dbReference type="AlphaFoldDB" id="A0AAV1BWD9"/>
<evidence type="ECO:0000313" key="2">
    <source>
        <dbReference type="EMBL" id="CAI9087427.1"/>
    </source>
</evidence>
<keyword evidence="1" id="KW-0812">Transmembrane</keyword>
<accession>A0AAV1BWD9</accession>
<proteinExistence type="predicted"/>
<dbReference type="EMBL" id="OX459118">
    <property type="protein sequence ID" value="CAI9087427.1"/>
    <property type="molecule type" value="Genomic_DNA"/>
</dbReference>
<keyword evidence="3" id="KW-1185">Reference proteome</keyword>
<feature type="transmembrane region" description="Helical" evidence="1">
    <location>
        <begin position="60"/>
        <end position="81"/>
    </location>
</feature>
<gene>
    <name evidence="2" type="ORF">OLC1_LOCUS268</name>
</gene>
<organism evidence="2 3">
    <name type="scientific">Oldenlandia corymbosa var. corymbosa</name>
    <dbReference type="NCBI Taxonomy" id="529605"/>
    <lineage>
        <taxon>Eukaryota</taxon>
        <taxon>Viridiplantae</taxon>
        <taxon>Streptophyta</taxon>
        <taxon>Embryophyta</taxon>
        <taxon>Tracheophyta</taxon>
        <taxon>Spermatophyta</taxon>
        <taxon>Magnoliopsida</taxon>
        <taxon>eudicotyledons</taxon>
        <taxon>Gunneridae</taxon>
        <taxon>Pentapetalae</taxon>
        <taxon>asterids</taxon>
        <taxon>lamiids</taxon>
        <taxon>Gentianales</taxon>
        <taxon>Rubiaceae</taxon>
        <taxon>Rubioideae</taxon>
        <taxon>Spermacoceae</taxon>
        <taxon>Hedyotis-Oldenlandia complex</taxon>
        <taxon>Oldenlandia</taxon>
    </lineage>
</organism>
<protein>
    <submittedName>
        <fullName evidence="2">OLC1v1021495C2</fullName>
    </submittedName>
</protein>
<reference evidence="2" key="1">
    <citation type="submission" date="2023-03" db="EMBL/GenBank/DDBJ databases">
        <authorList>
            <person name="Julca I."/>
        </authorList>
    </citation>
    <scope>NUCLEOTIDE SEQUENCE</scope>
</reference>